<dbReference type="GO" id="GO:0070860">
    <property type="term" value="C:RNA polymerase I core factor complex"/>
    <property type="evidence" value="ECO:0007669"/>
    <property type="project" value="TreeGrafter"/>
</dbReference>
<evidence type="ECO:0000313" key="6">
    <source>
        <dbReference type="Proteomes" id="UP000243515"/>
    </source>
</evidence>
<feature type="compositionally biased region" description="Low complexity" evidence="1">
    <location>
        <begin position="30"/>
        <end position="40"/>
    </location>
</feature>
<name>A0A232LQT6_9EURO</name>
<dbReference type="OrthoDB" id="4090074at2759"/>
<evidence type="ECO:0000259" key="3">
    <source>
        <dbReference type="Pfam" id="PF20639"/>
    </source>
</evidence>
<dbReference type="Pfam" id="PF10214">
    <property type="entry name" value="Rrn6_beta-prop"/>
    <property type="match status" value="1"/>
</dbReference>
<proteinExistence type="predicted"/>
<dbReference type="InterPro" id="IPR048535">
    <property type="entry name" value="RRN6_beta-prop"/>
</dbReference>
<sequence length="1003" mass="111887">MEAQHTDTLQYGHVGRAVYLPARHSWQFSRSPANRSSSLSYTGSTKPVVPASIRSPPQELNNHEKRSYSLLNSYPELTAGSFLEEEALSRAITAVTDTCNPTPSTLFCLGNAVDLESDRAGSRIMPIAAVACGENGYSLAFHRIDDELVNLEREKIYRTRVPSIGSVDPGLWIGSGAPIQQIKFSQPVEEAASWMAARFSNSTVIFRPLYHRGRVPASFAKNASQTPRMLVQYSPLDPNPIVEISSSKTGGHPHADVTFNPWYQKQIGVIDKRGNWSLWNISNKQRRKDGFTDRTISGSLPWVDNEGNRSFNDGGRYDGWASIEWIGGVNKLIACDRRCIILYLIESIPIRSLPIELGLRQKSEWILDIKRSPANMSHVFILTTSRVFWLDVSHDLVSLDAGNTTSSLCPQLSWYHFRDADDTTLRLTSLLTSGDLFLFVYSRLNNLVLNFQFSQPKEEEVVPVSVPDPSFLQVPVSREENELPGTGNTISSLIFKQVEQIPIGGKDFNHPSSGLVKLFMQSTNLAVEESLYSLSPSDDYIHNEVPQPPQLGRDALRIRRRIGVRGNKTVRDNEIDFIVADRDETNFETSLLKFGNTQTTSYLPSSTAHRTIDLTAIYPAAIASIAAHPEGVVPTVMLRKPFSWCLKNLERMTTSDIAVNNLTKSQTLLELVNCSPFLDDLDQNAQAFESLTRDLNWVLAQRKYILPLNLRCGFSVGSTNMANRTRNIGVLDLYDCLIRDWVSHMPLDMPGRMRIMKERIIRVVAAELCLSRVNVVRGFGISSERASEGETHLMSETKASALNESHTEQNNDDAMDISRSIPPGRVSLNDAPEEAERCPKSPENPAGSRLQHAAAAFGGLDLFTTSKDQGPLPGIVANILSHWSLGCDPSAYDWQRKTREQEEESSKTEGRLAAIPKHRVRKRSSQTLQQETHKPSNTSPIFPTVKHWGSQPQDSLPRGRLHGSQVTEEDLPMTQTERGVFGGREAVRKSNVKARKKKRAAGF</sequence>
<organism evidence="5 6">
    <name type="scientific">Elaphomyces granulatus</name>
    <dbReference type="NCBI Taxonomy" id="519963"/>
    <lineage>
        <taxon>Eukaryota</taxon>
        <taxon>Fungi</taxon>
        <taxon>Dikarya</taxon>
        <taxon>Ascomycota</taxon>
        <taxon>Pezizomycotina</taxon>
        <taxon>Eurotiomycetes</taxon>
        <taxon>Eurotiomycetidae</taxon>
        <taxon>Eurotiales</taxon>
        <taxon>Elaphomycetaceae</taxon>
        <taxon>Elaphomyces</taxon>
    </lineage>
</organism>
<dbReference type="InterPro" id="IPR048537">
    <property type="entry name" value="RRN6_HB"/>
</dbReference>
<evidence type="ECO:0000256" key="1">
    <source>
        <dbReference type="SAM" id="MobiDB-lite"/>
    </source>
</evidence>
<keyword evidence="6" id="KW-1185">Reference proteome</keyword>
<feature type="region of interest" description="Disordered" evidence="1">
    <location>
        <begin position="828"/>
        <end position="847"/>
    </location>
</feature>
<feature type="domain" description="RRN6 beta-propeller" evidence="2">
    <location>
        <begin position="100"/>
        <end position="475"/>
    </location>
</feature>
<protein>
    <recommendedName>
        <fullName evidence="7">RNA polymerase I-specific transcription initiation factor RRN6-like protein</fullName>
    </recommendedName>
</protein>
<gene>
    <name evidence="5" type="ORF">Egran_05731</name>
</gene>
<dbReference type="GO" id="GO:0001163">
    <property type="term" value="F:RNA polymerase I transcription regulatory region sequence-specific DNA binding"/>
    <property type="evidence" value="ECO:0007669"/>
    <property type="project" value="TreeGrafter"/>
</dbReference>
<dbReference type="Pfam" id="PF20639">
    <property type="entry name" value="Rrn6_K-rich"/>
    <property type="match status" value="1"/>
</dbReference>
<dbReference type="PANTHER" id="PTHR28221:SF2">
    <property type="entry name" value="RNA POLYMERASE I-SPECIFIC TRANSCRIPTION INITIATION FACTOR RRN6"/>
    <property type="match status" value="1"/>
</dbReference>
<feature type="compositionally biased region" description="Polar residues" evidence="1">
    <location>
        <begin position="925"/>
        <end position="941"/>
    </location>
</feature>
<dbReference type="Pfam" id="PF20640">
    <property type="entry name" value="Rrn6_HB"/>
    <property type="match status" value="1"/>
</dbReference>
<dbReference type="Proteomes" id="UP000243515">
    <property type="component" value="Unassembled WGS sequence"/>
</dbReference>
<comment type="caution">
    <text evidence="5">The sequence shown here is derived from an EMBL/GenBank/DDBJ whole genome shotgun (WGS) entry which is preliminary data.</text>
</comment>
<feature type="domain" description="RRN6 helical bundle" evidence="4">
    <location>
        <begin position="571"/>
        <end position="773"/>
    </location>
</feature>
<dbReference type="GO" id="GO:0001179">
    <property type="term" value="F:RNA polymerase I general transcription initiation factor binding"/>
    <property type="evidence" value="ECO:0007669"/>
    <property type="project" value="TreeGrafter"/>
</dbReference>
<feature type="region of interest" description="Disordered" evidence="1">
    <location>
        <begin position="30"/>
        <end position="61"/>
    </location>
</feature>
<feature type="domain" description="RRN6 K-rich C-terminal" evidence="3">
    <location>
        <begin position="876"/>
        <end position="1003"/>
    </location>
</feature>
<dbReference type="InterPro" id="IPR048536">
    <property type="entry name" value="Rrn6_K-rich"/>
</dbReference>
<feature type="region of interest" description="Disordered" evidence="1">
    <location>
        <begin position="917"/>
        <end position="974"/>
    </location>
</feature>
<dbReference type="AlphaFoldDB" id="A0A232LQT6"/>
<dbReference type="GO" id="GO:0042790">
    <property type="term" value="P:nucleolar large rRNA transcription by RNA polymerase I"/>
    <property type="evidence" value="ECO:0007669"/>
    <property type="project" value="TreeGrafter"/>
</dbReference>
<accession>A0A232LQT6</accession>
<evidence type="ECO:0000313" key="5">
    <source>
        <dbReference type="EMBL" id="OXV06499.1"/>
    </source>
</evidence>
<dbReference type="EMBL" id="NPHW01005678">
    <property type="protein sequence ID" value="OXV06499.1"/>
    <property type="molecule type" value="Genomic_DNA"/>
</dbReference>
<evidence type="ECO:0000259" key="4">
    <source>
        <dbReference type="Pfam" id="PF20640"/>
    </source>
</evidence>
<dbReference type="PANTHER" id="PTHR28221">
    <property type="entry name" value="RNA POLYMERASE I-SPECIFIC TRANSCRIPTION INITIATION FACTOR RRN6"/>
    <property type="match status" value="1"/>
</dbReference>
<evidence type="ECO:0000259" key="2">
    <source>
        <dbReference type="Pfam" id="PF10214"/>
    </source>
</evidence>
<reference evidence="5 6" key="1">
    <citation type="journal article" date="2015" name="Environ. Microbiol.">
        <title>Metagenome sequence of Elaphomyces granulatus from sporocarp tissue reveals Ascomycota ectomycorrhizal fingerprints of genome expansion and a Proteobacteria-rich microbiome.</title>
        <authorList>
            <person name="Quandt C.A."/>
            <person name="Kohler A."/>
            <person name="Hesse C.N."/>
            <person name="Sharpton T.J."/>
            <person name="Martin F."/>
            <person name="Spatafora J.W."/>
        </authorList>
    </citation>
    <scope>NUCLEOTIDE SEQUENCE [LARGE SCALE GENOMIC DNA]</scope>
    <source>
        <strain evidence="5 6">OSC145934</strain>
    </source>
</reference>
<evidence type="ECO:0008006" key="7">
    <source>
        <dbReference type="Google" id="ProtNLM"/>
    </source>
</evidence>
<dbReference type="InterPro" id="IPR019350">
    <property type="entry name" value="RNA_pol_I-sp_TIF_RRN6-like"/>
</dbReference>